<accession>A0A6J5QNK8</accession>
<sequence>MARQKRKSSRTNLRYFYINGDLHRKLRINRAADMITAWNYPQSRRVGYIYSDVQSRMQRAYSVSQVATLFKRHKRSVNRYLFQDLIQRPQKTYSLDERKIPGVYYFSEDDLRNLRGYLSTLSVNVGYVPTVSELESMIKNETVLYIKNEYGDFVPVWKQPEW</sequence>
<evidence type="ECO:0000313" key="4">
    <source>
        <dbReference type="EMBL" id="CAB4179813.1"/>
    </source>
</evidence>
<evidence type="ECO:0000313" key="7">
    <source>
        <dbReference type="EMBL" id="CAB4192592.1"/>
    </source>
</evidence>
<dbReference type="EMBL" id="LR797131">
    <property type="protein sequence ID" value="CAB4189016.1"/>
    <property type="molecule type" value="Genomic_DNA"/>
</dbReference>
<dbReference type="EMBL" id="LR797080">
    <property type="protein sequence ID" value="CAB4185372.1"/>
    <property type="molecule type" value="Genomic_DNA"/>
</dbReference>
<dbReference type="EMBL" id="LR798431">
    <property type="protein sequence ID" value="CAB5231568.1"/>
    <property type="molecule type" value="Genomic_DNA"/>
</dbReference>
<proteinExistence type="predicted"/>
<protein>
    <submittedName>
        <fullName evidence="5">Uncharacterized protein</fullName>
    </submittedName>
</protein>
<dbReference type="EMBL" id="LR797455">
    <property type="protein sequence ID" value="CAB4217872.1"/>
    <property type="molecule type" value="Genomic_DNA"/>
</dbReference>
<reference evidence="5" key="1">
    <citation type="submission" date="2020-05" db="EMBL/GenBank/DDBJ databases">
        <authorList>
            <person name="Chiriac C."/>
            <person name="Salcher M."/>
            <person name="Ghai R."/>
            <person name="Kavagutti S V."/>
        </authorList>
    </citation>
    <scope>NUCLEOTIDE SEQUENCE</scope>
</reference>
<dbReference type="EMBL" id="LR797188">
    <property type="protein sequence ID" value="CAB4192592.1"/>
    <property type="molecule type" value="Genomic_DNA"/>
</dbReference>
<dbReference type="EMBL" id="LR796983">
    <property type="protein sequence ID" value="CAB4179813.1"/>
    <property type="molecule type" value="Genomic_DNA"/>
</dbReference>
<evidence type="ECO:0000313" key="3">
    <source>
        <dbReference type="EMBL" id="CAB4174409.1"/>
    </source>
</evidence>
<dbReference type="EMBL" id="LR796551">
    <property type="protein sequence ID" value="CAB4151042.1"/>
    <property type="molecule type" value="Genomic_DNA"/>
</dbReference>
<name>A0A6J5QNK8_9CAUD</name>
<evidence type="ECO:0000313" key="8">
    <source>
        <dbReference type="EMBL" id="CAB4217872.1"/>
    </source>
</evidence>
<dbReference type="EMBL" id="LR796457">
    <property type="protein sequence ID" value="CAB4145471.1"/>
    <property type="molecule type" value="Genomic_DNA"/>
</dbReference>
<gene>
    <name evidence="4" type="ORF">UFOVP1032_111</name>
    <name evidence="5" type="ORF">UFOVP1125_27</name>
    <name evidence="6" type="ORF">UFOVP1173_125</name>
    <name evidence="7" type="ORF">UFOVP1241_43</name>
    <name evidence="8" type="ORF">UFOVP1491_111</name>
    <name evidence="9" type="ORF">UFOVP1579_111</name>
    <name evidence="1" type="ORF">UFOVP485_10</name>
    <name evidence="2" type="ORF">UFOVP575_114</name>
    <name evidence="3" type="ORF">UFOVP963_46</name>
</gene>
<evidence type="ECO:0000313" key="9">
    <source>
        <dbReference type="EMBL" id="CAB5231568.1"/>
    </source>
</evidence>
<organism evidence="5">
    <name type="scientific">uncultured Caudovirales phage</name>
    <dbReference type="NCBI Taxonomy" id="2100421"/>
    <lineage>
        <taxon>Viruses</taxon>
        <taxon>Duplodnaviria</taxon>
        <taxon>Heunggongvirae</taxon>
        <taxon>Uroviricota</taxon>
        <taxon>Caudoviricetes</taxon>
        <taxon>Peduoviridae</taxon>
        <taxon>Maltschvirus</taxon>
        <taxon>Maltschvirus maltsch</taxon>
    </lineage>
</organism>
<evidence type="ECO:0000313" key="6">
    <source>
        <dbReference type="EMBL" id="CAB4189016.1"/>
    </source>
</evidence>
<evidence type="ECO:0000313" key="1">
    <source>
        <dbReference type="EMBL" id="CAB4145471.1"/>
    </source>
</evidence>
<evidence type="ECO:0000313" key="2">
    <source>
        <dbReference type="EMBL" id="CAB4151042.1"/>
    </source>
</evidence>
<dbReference type="EMBL" id="LR796915">
    <property type="protein sequence ID" value="CAB4174409.1"/>
    <property type="molecule type" value="Genomic_DNA"/>
</dbReference>
<evidence type="ECO:0000313" key="5">
    <source>
        <dbReference type="EMBL" id="CAB4185372.1"/>
    </source>
</evidence>